<comment type="caution">
    <text evidence="1">The sequence shown here is derived from an EMBL/GenBank/DDBJ whole genome shotgun (WGS) entry which is preliminary data.</text>
</comment>
<sequence>MPHSSYRIPVSPMPHSSELKLQCKSIQDMKRVIEGSDLLYLNKMKEIKAEISTQIHPRHETGY</sequence>
<dbReference type="EMBL" id="JACXVP010000003">
    <property type="protein sequence ID" value="KAG5617072.1"/>
    <property type="molecule type" value="Genomic_DNA"/>
</dbReference>
<name>A0A9J5ZXV6_SOLCO</name>
<organism evidence="1 2">
    <name type="scientific">Solanum commersonii</name>
    <name type="common">Commerson's wild potato</name>
    <name type="synonym">Commerson's nightshade</name>
    <dbReference type="NCBI Taxonomy" id="4109"/>
    <lineage>
        <taxon>Eukaryota</taxon>
        <taxon>Viridiplantae</taxon>
        <taxon>Streptophyta</taxon>
        <taxon>Embryophyta</taxon>
        <taxon>Tracheophyta</taxon>
        <taxon>Spermatophyta</taxon>
        <taxon>Magnoliopsida</taxon>
        <taxon>eudicotyledons</taxon>
        <taxon>Gunneridae</taxon>
        <taxon>Pentapetalae</taxon>
        <taxon>asterids</taxon>
        <taxon>lamiids</taxon>
        <taxon>Solanales</taxon>
        <taxon>Solanaceae</taxon>
        <taxon>Solanoideae</taxon>
        <taxon>Solaneae</taxon>
        <taxon>Solanum</taxon>
    </lineage>
</organism>
<keyword evidence="2" id="KW-1185">Reference proteome</keyword>
<proteinExistence type="predicted"/>
<evidence type="ECO:0000313" key="1">
    <source>
        <dbReference type="EMBL" id="KAG5617072.1"/>
    </source>
</evidence>
<dbReference type="Proteomes" id="UP000824120">
    <property type="component" value="Chromosome 3"/>
</dbReference>
<gene>
    <name evidence="1" type="ORF">H5410_016896</name>
</gene>
<dbReference type="AlphaFoldDB" id="A0A9J5ZXV6"/>
<protein>
    <submittedName>
        <fullName evidence="1">Uncharacterized protein</fullName>
    </submittedName>
</protein>
<evidence type="ECO:0000313" key="2">
    <source>
        <dbReference type="Proteomes" id="UP000824120"/>
    </source>
</evidence>
<accession>A0A9J5ZXV6</accession>
<reference evidence="1 2" key="1">
    <citation type="submission" date="2020-09" db="EMBL/GenBank/DDBJ databases">
        <title>De no assembly of potato wild relative species, Solanum commersonii.</title>
        <authorList>
            <person name="Cho K."/>
        </authorList>
    </citation>
    <scope>NUCLEOTIDE SEQUENCE [LARGE SCALE GENOMIC DNA]</scope>
    <source>
        <strain evidence="1">LZ3.2</strain>
        <tissue evidence="1">Leaf</tissue>
    </source>
</reference>